<dbReference type="RefSeq" id="WP_169070768.1">
    <property type="nucleotide sequence ID" value="NZ_JAZKUC010000001.1"/>
</dbReference>
<keyword evidence="2" id="KW-0675">Receptor</keyword>
<reference evidence="2" key="1">
    <citation type="submission" date="2019-03" db="EMBL/GenBank/DDBJ databases">
        <title>Metabolic reconstructions from genomes of highly enriched 'Candidatus Accumulibacter' and 'Candidatus Competibacter' bioreactor populations.</title>
        <authorList>
            <person name="Annavajhala M.K."/>
            <person name="Welles L."/>
            <person name="Abbas B."/>
            <person name="Sorokin D."/>
            <person name="Park H."/>
            <person name="Van Loosdrecht M."/>
            <person name="Chandran K."/>
        </authorList>
    </citation>
    <scope>NUCLEOTIDE SEQUENCE</scope>
    <source>
        <strain evidence="2">SBR_L</strain>
    </source>
</reference>
<comment type="caution">
    <text evidence="2">The sequence shown here is derived from an EMBL/GenBank/DDBJ whole genome shotgun (WGS) entry which is preliminary data.</text>
</comment>
<dbReference type="InterPro" id="IPR000157">
    <property type="entry name" value="TIR_dom"/>
</dbReference>
<dbReference type="Gene3D" id="3.40.50.10140">
    <property type="entry name" value="Toll/interleukin-1 receptor homology (TIR) domain"/>
    <property type="match status" value="1"/>
</dbReference>
<dbReference type="SUPFAM" id="SSF52200">
    <property type="entry name" value="Toll/Interleukin receptor TIR domain"/>
    <property type="match status" value="1"/>
</dbReference>
<dbReference type="PROSITE" id="PS50104">
    <property type="entry name" value="TIR"/>
    <property type="match status" value="1"/>
</dbReference>
<evidence type="ECO:0000259" key="1">
    <source>
        <dbReference type="PROSITE" id="PS50104"/>
    </source>
</evidence>
<accession>A0ABX1T943</accession>
<dbReference type="Proteomes" id="UP000886469">
    <property type="component" value="Unassembled WGS sequence"/>
</dbReference>
<dbReference type="Pfam" id="PF13676">
    <property type="entry name" value="TIR_2"/>
    <property type="match status" value="1"/>
</dbReference>
<evidence type="ECO:0000313" key="2">
    <source>
        <dbReference type="EMBL" id="NMQ06202.1"/>
    </source>
</evidence>
<name>A0ABX1T943_9PROT</name>
<organism evidence="2 3">
    <name type="scientific">Candidatus Accumulibacter contiguus</name>
    <dbReference type="NCBI Taxonomy" id="2954381"/>
    <lineage>
        <taxon>Bacteria</taxon>
        <taxon>Pseudomonadati</taxon>
        <taxon>Pseudomonadota</taxon>
        <taxon>Betaproteobacteria</taxon>
        <taxon>Candidatus Accumulibacter</taxon>
    </lineage>
</organism>
<evidence type="ECO:0000313" key="3">
    <source>
        <dbReference type="Proteomes" id="UP000886469"/>
    </source>
</evidence>
<sequence>MTIIERATAPASAAASPPGVPPLLVRQASARDPVVFISYSRSDRQIADRLVADLQHAGHACWLDTSDIPGGEIWLAAIADGIERAHAFVNLVSTAANANANDWVRLEYLQARKRGKPISRACCR</sequence>
<feature type="domain" description="TIR" evidence="1">
    <location>
        <begin position="31"/>
        <end position="124"/>
    </location>
</feature>
<dbReference type="InterPro" id="IPR035897">
    <property type="entry name" value="Toll_tir_struct_dom_sf"/>
</dbReference>
<gene>
    <name evidence="2" type="ORF">E4Q08_13565</name>
</gene>
<dbReference type="EMBL" id="SPMX01000038">
    <property type="protein sequence ID" value="NMQ06202.1"/>
    <property type="molecule type" value="Genomic_DNA"/>
</dbReference>
<proteinExistence type="predicted"/>
<keyword evidence="3" id="KW-1185">Reference proteome</keyword>
<protein>
    <submittedName>
        <fullName evidence="2">Toll/interleukin-1 receptor domain-containing protein</fullName>
    </submittedName>
</protein>